<name>A0A0G0T9D9_9BACT</name>
<proteinExistence type="predicted"/>
<accession>A0A0G0T9D9</accession>
<reference evidence="1 2" key="1">
    <citation type="journal article" date="2015" name="Nature">
        <title>rRNA introns, odd ribosomes, and small enigmatic genomes across a large radiation of phyla.</title>
        <authorList>
            <person name="Brown C.T."/>
            <person name="Hug L.A."/>
            <person name="Thomas B.C."/>
            <person name="Sharon I."/>
            <person name="Castelle C.J."/>
            <person name="Singh A."/>
            <person name="Wilkins M.J."/>
            <person name="Williams K.H."/>
            <person name="Banfield J.F."/>
        </authorList>
    </citation>
    <scope>NUCLEOTIDE SEQUENCE [LARGE SCALE GENOMIC DNA]</scope>
</reference>
<protein>
    <submittedName>
        <fullName evidence="1">Uncharacterized protein</fullName>
    </submittedName>
</protein>
<dbReference type="EMBL" id="LBYC01000002">
    <property type="protein sequence ID" value="KKR43665.1"/>
    <property type="molecule type" value="Genomic_DNA"/>
</dbReference>
<evidence type="ECO:0000313" key="2">
    <source>
        <dbReference type="Proteomes" id="UP000034301"/>
    </source>
</evidence>
<dbReference type="Proteomes" id="UP000034301">
    <property type="component" value="Unassembled WGS sequence"/>
</dbReference>
<evidence type="ECO:0000313" key="1">
    <source>
        <dbReference type="EMBL" id="KKR43665.1"/>
    </source>
</evidence>
<dbReference type="AlphaFoldDB" id="A0A0G0T9D9"/>
<organism evidence="1 2">
    <name type="scientific">Candidatus Nomurabacteria bacterium GW2011_GWF2_40_12</name>
    <dbReference type="NCBI Taxonomy" id="1618776"/>
    <lineage>
        <taxon>Bacteria</taxon>
        <taxon>Candidatus Nomuraibacteriota</taxon>
    </lineage>
</organism>
<gene>
    <name evidence="1" type="ORF">UT78_C0002G0015</name>
</gene>
<comment type="caution">
    <text evidence="1">The sequence shown here is derived from an EMBL/GenBank/DDBJ whole genome shotgun (WGS) entry which is preliminary data.</text>
</comment>
<sequence length="64" mass="7446">MSDIHGLKVDFRDDTHHAREFLEGMKGEHARDILEKGDKFKDFNGTEYKIVKGEDGELSIHKHH</sequence>